<keyword evidence="2" id="KW-1185">Reference proteome</keyword>
<dbReference type="EMBL" id="ML002219">
    <property type="protein sequence ID" value="RKP40208.1"/>
    <property type="molecule type" value="Genomic_DNA"/>
</dbReference>
<sequence length="112" mass="12060">MNAPPLGNDVPETVGIDWPCLPNSFSRCLIGSAGWSSSHISPSPPPPSISMDIVHRSTIPPVIAGYSPAFAACTMAMANIWAVRWAHVRRSQYSDLLMSQREGVTDWANPVG</sequence>
<evidence type="ECO:0000313" key="1">
    <source>
        <dbReference type="EMBL" id="RKP40208.1"/>
    </source>
</evidence>
<name>A0A4Q0A2Y6_9FUNG</name>
<accession>A0A4Q0A2Y6</accession>
<gene>
    <name evidence="1" type="ORF">BJ085DRAFT_30334</name>
</gene>
<protein>
    <submittedName>
        <fullName evidence="1">Uncharacterized protein</fullName>
    </submittedName>
</protein>
<dbReference type="AlphaFoldDB" id="A0A4Q0A2Y6"/>
<evidence type="ECO:0000313" key="2">
    <source>
        <dbReference type="Proteomes" id="UP000268162"/>
    </source>
</evidence>
<reference evidence="2" key="1">
    <citation type="journal article" date="2018" name="Nat. Microbiol.">
        <title>Leveraging single-cell genomics to expand the fungal tree of life.</title>
        <authorList>
            <person name="Ahrendt S.R."/>
            <person name="Quandt C.A."/>
            <person name="Ciobanu D."/>
            <person name="Clum A."/>
            <person name="Salamov A."/>
            <person name="Andreopoulos B."/>
            <person name="Cheng J.F."/>
            <person name="Woyke T."/>
            <person name="Pelin A."/>
            <person name="Henrissat B."/>
            <person name="Reynolds N.K."/>
            <person name="Benny G.L."/>
            <person name="Smith M.E."/>
            <person name="James T.Y."/>
            <person name="Grigoriev I.V."/>
        </authorList>
    </citation>
    <scope>NUCLEOTIDE SEQUENCE [LARGE SCALE GENOMIC DNA]</scope>
    <source>
        <strain evidence="2">RSA 468</strain>
    </source>
</reference>
<organism evidence="1 2">
    <name type="scientific">Dimargaris cristalligena</name>
    <dbReference type="NCBI Taxonomy" id="215637"/>
    <lineage>
        <taxon>Eukaryota</taxon>
        <taxon>Fungi</taxon>
        <taxon>Fungi incertae sedis</taxon>
        <taxon>Zoopagomycota</taxon>
        <taxon>Kickxellomycotina</taxon>
        <taxon>Dimargaritomycetes</taxon>
        <taxon>Dimargaritales</taxon>
        <taxon>Dimargaritaceae</taxon>
        <taxon>Dimargaris</taxon>
    </lineage>
</organism>
<dbReference type="Proteomes" id="UP000268162">
    <property type="component" value="Unassembled WGS sequence"/>
</dbReference>
<proteinExistence type="predicted"/>